<gene>
    <name evidence="2" type="ORF">SAMN04489726_7129</name>
</gene>
<keyword evidence="1" id="KW-1133">Transmembrane helix</keyword>
<feature type="transmembrane region" description="Helical" evidence="1">
    <location>
        <begin position="30"/>
        <end position="50"/>
    </location>
</feature>
<dbReference type="STRING" id="211114.SAMN04489726_7129"/>
<evidence type="ECO:0000313" key="3">
    <source>
        <dbReference type="Proteomes" id="UP000183376"/>
    </source>
</evidence>
<organism evidence="2 3">
    <name type="scientific">Allokutzneria albata</name>
    <name type="common">Kibdelosporangium albatum</name>
    <dbReference type="NCBI Taxonomy" id="211114"/>
    <lineage>
        <taxon>Bacteria</taxon>
        <taxon>Bacillati</taxon>
        <taxon>Actinomycetota</taxon>
        <taxon>Actinomycetes</taxon>
        <taxon>Pseudonocardiales</taxon>
        <taxon>Pseudonocardiaceae</taxon>
        <taxon>Allokutzneria</taxon>
    </lineage>
</organism>
<protein>
    <submittedName>
        <fullName evidence="2">Uncharacterized protein</fullName>
    </submittedName>
</protein>
<dbReference type="RefSeq" id="WP_156050344.1">
    <property type="nucleotide sequence ID" value="NZ_JOEF01000001.1"/>
</dbReference>
<keyword evidence="3" id="KW-1185">Reference proteome</keyword>
<evidence type="ECO:0000256" key="1">
    <source>
        <dbReference type="SAM" id="Phobius"/>
    </source>
</evidence>
<evidence type="ECO:0000313" key="2">
    <source>
        <dbReference type="EMBL" id="SDN55213.1"/>
    </source>
</evidence>
<keyword evidence="1" id="KW-0812">Transmembrane</keyword>
<reference evidence="2 3" key="1">
    <citation type="submission" date="2016-10" db="EMBL/GenBank/DDBJ databases">
        <authorList>
            <person name="de Groot N.N."/>
        </authorList>
    </citation>
    <scope>NUCLEOTIDE SEQUENCE [LARGE SCALE GENOMIC DNA]</scope>
    <source>
        <strain evidence="2 3">DSM 44149</strain>
    </source>
</reference>
<name>A0A1H0CBL8_ALLAB</name>
<keyword evidence="1" id="KW-0472">Membrane</keyword>
<proteinExistence type="predicted"/>
<dbReference type="AlphaFoldDB" id="A0A1H0CBL8"/>
<dbReference type="EMBL" id="LT629701">
    <property type="protein sequence ID" value="SDN55213.1"/>
    <property type="molecule type" value="Genomic_DNA"/>
</dbReference>
<sequence>MGSEYRTVRGVLAVVFFLGVLSAISPAANAVITVAVAVFLLGAALLGAAATSN</sequence>
<feature type="transmembrane region" description="Helical" evidence="1">
    <location>
        <begin position="7"/>
        <end position="24"/>
    </location>
</feature>
<accession>A0A1H0CBL8</accession>
<dbReference type="Proteomes" id="UP000183376">
    <property type="component" value="Chromosome I"/>
</dbReference>